<evidence type="ECO:0000313" key="2">
    <source>
        <dbReference type="EMBL" id="MFM1730069.1"/>
    </source>
</evidence>
<comment type="caution">
    <text evidence="2">The sequence shown here is derived from an EMBL/GenBank/DDBJ whole genome shotgun (WGS) entry which is preliminary data.</text>
</comment>
<evidence type="ECO:0000313" key="3">
    <source>
        <dbReference type="Proteomes" id="UP001629744"/>
    </source>
</evidence>
<name>A0ABW9FXV7_9NOCA</name>
<gene>
    <name evidence="2" type="ORF">ABEU19_003590</name>
</gene>
<organism evidence="2 3">
    <name type="scientific">Prescottella soli</name>
    <dbReference type="NCBI Taxonomy" id="1543852"/>
    <lineage>
        <taxon>Bacteria</taxon>
        <taxon>Bacillati</taxon>
        <taxon>Actinomycetota</taxon>
        <taxon>Actinomycetes</taxon>
        <taxon>Mycobacteriales</taxon>
        <taxon>Nocardiaceae</taxon>
        <taxon>Prescottella</taxon>
    </lineage>
</organism>
<reference evidence="2 3" key="1">
    <citation type="submission" date="2023-11" db="EMBL/GenBank/DDBJ databases">
        <authorList>
            <person name="Val-Calvo J."/>
            <person name="Scortti M."/>
            <person name="Vazquez-Boland J."/>
        </authorList>
    </citation>
    <scope>NUCLEOTIDE SEQUENCE [LARGE SCALE GENOMIC DNA]</scope>
    <source>
        <strain evidence="2 3">DSM 46662</strain>
    </source>
</reference>
<feature type="region of interest" description="Disordered" evidence="1">
    <location>
        <begin position="38"/>
        <end position="57"/>
    </location>
</feature>
<dbReference type="RefSeq" id="WP_348603189.1">
    <property type="nucleotide sequence ID" value="NZ_CP157276.1"/>
</dbReference>
<keyword evidence="3" id="KW-1185">Reference proteome</keyword>
<evidence type="ECO:0000256" key="1">
    <source>
        <dbReference type="SAM" id="MobiDB-lite"/>
    </source>
</evidence>
<dbReference type="EMBL" id="JBDLNU010000004">
    <property type="protein sequence ID" value="MFM1730069.1"/>
    <property type="molecule type" value="Genomic_DNA"/>
</dbReference>
<proteinExistence type="predicted"/>
<feature type="region of interest" description="Disordered" evidence="1">
    <location>
        <begin position="67"/>
        <end position="115"/>
    </location>
</feature>
<dbReference type="Proteomes" id="UP001629744">
    <property type="component" value="Unassembled WGS sequence"/>
</dbReference>
<dbReference type="PROSITE" id="PS51257">
    <property type="entry name" value="PROKAR_LIPOPROTEIN"/>
    <property type="match status" value="1"/>
</dbReference>
<sequence length="115" mass="11829">MSQQKNRQQRWVLVAAVALGAGLLGVAIAGCDYDIDSNSRLTTTSETSTPENPSGLQLTNSFGYIPTHGPALETAPIEPQGGAIDGDPFELGGGTLLPEHDVLLPTGATLTTPTG</sequence>
<feature type="compositionally biased region" description="Low complexity" evidence="1">
    <location>
        <begin position="38"/>
        <end position="54"/>
    </location>
</feature>
<feature type="compositionally biased region" description="Low complexity" evidence="1">
    <location>
        <begin position="103"/>
        <end position="115"/>
    </location>
</feature>
<protein>
    <submittedName>
        <fullName evidence="2">Uncharacterized protein</fullName>
    </submittedName>
</protein>
<accession>A0ABW9FXV7</accession>